<organism evidence="2 3">
    <name type="scientific">Flavihumibacter fluminis</name>
    <dbReference type="NCBI Taxonomy" id="2909236"/>
    <lineage>
        <taxon>Bacteria</taxon>
        <taxon>Pseudomonadati</taxon>
        <taxon>Bacteroidota</taxon>
        <taxon>Chitinophagia</taxon>
        <taxon>Chitinophagales</taxon>
        <taxon>Chitinophagaceae</taxon>
        <taxon>Flavihumibacter</taxon>
    </lineage>
</organism>
<dbReference type="InterPro" id="IPR029058">
    <property type="entry name" value="AB_hydrolase_fold"/>
</dbReference>
<protein>
    <submittedName>
        <fullName evidence="2">Alpha/beta hydrolase</fullName>
    </submittedName>
</protein>
<reference evidence="2 3" key="1">
    <citation type="submission" date="2022-01" db="EMBL/GenBank/DDBJ databases">
        <title>Flavihumibacter sp. nov., isolated from sediment of a river.</title>
        <authorList>
            <person name="Liu H."/>
        </authorList>
    </citation>
    <scope>NUCLEOTIDE SEQUENCE [LARGE SCALE GENOMIC DNA]</scope>
    <source>
        <strain evidence="2 3">RY-1</strain>
    </source>
</reference>
<dbReference type="Proteomes" id="UP001200145">
    <property type="component" value="Unassembled WGS sequence"/>
</dbReference>
<name>A0ABS9BKB5_9BACT</name>
<dbReference type="Pfam" id="PF12146">
    <property type="entry name" value="Hydrolase_4"/>
    <property type="match status" value="1"/>
</dbReference>
<dbReference type="RefSeq" id="WP_234866240.1">
    <property type="nucleotide sequence ID" value="NZ_JAKEVY010000003.1"/>
</dbReference>
<sequence length="474" mass="52606">MNRIYFAGLLILFSFSGWCQVAGENILKAGVWKGAVEISPGRNFAIALEKLGNKNGNRYFFHSIDQNSYNFAIRKVEQAGDSLRLRIGSINADMVISVNDTAAVGFFIQRSMRFPLVLKRSDQPLNKPRRPQEPAYPLPYVEEEVTIENQKEGISLAGTITYPRKARNKTAILLIPGSGPSDRDQSIFGHKNFLVLADQLTRSGYVVLRMDDRGTGYSTGNYATATIKDFAVDAQICLYYLQNRKEVNTSRVGVLGHSLGADIAQYLAARSSNLNFVILMAGSAETLSQTILRQTEAIYQQKGASPEAIALNSEILKTVFSSIQESSGREAAVEKLTNALEPLNEKLKAIGEEQQALIETKYPVTARSFSNLLSDVMRFDLFYDPKTSISKIRQPVLILQGEKDIQVLPDNADAILQSLPAQKPASTRLVKYPSLNHLFQTCTTCTVSEYQELEETIAPVVIGEIKNWIKAIHK</sequence>
<comment type="caution">
    <text evidence="2">The sequence shown here is derived from an EMBL/GenBank/DDBJ whole genome shotgun (WGS) entry which is preliminary data.</text>
</comment>
<dbReference type="InterPro" id="IPR053145">
    <property type="entry name" value="AB_hydrolase_Est10"/>
</dbReference>
<dbReference type="InterPro" id="IPR022742">
    <property type="entry name" value="Hydrolase_4"/>
</dbReference>
<keyword evidence="2" id="KW-0378">Hydrolase</keyword>
<dbReference type="Gene3D" id="3.40.50.1820">
    <property type="entry name" value="alpha/beta hydrolase"/>
    <property type="match status" value="1"/>
</dbReference>
<dbReference type="GO" id="GO:0016787">
    <property type="term" value="F:hydrolase activity"/>
    <property type="evidence" value="ECO:0007669"/>
    <property type="project" value="UniProtKB-KW"/>
</dbReference>
<gene>
    <name evidence="2" type="ORF">L0U88_11660</name>
</gene>
<feature type="domain" description="Serine aminopeptidase S33" evidence="1">
    <location>
        <begin position="195"/>
        <end position="437"/>
    </location>
</feature>
<dbReference type="PANTHER" id="PTHR43265:SF1">
    <property type="entry name" value="ESTERASE ESTD"/>
    <property type="match status" value="1"/>
</dbReference>
<proteinExistence type="predicted"/>
<keyword evidence="3" id="KW-1185">Reference proteome</keyword>
<evidence type="ECO:0000313" key="2">
    <source>
        <dbReference type="EMBL" id="MCF1715284.1"/>
    </source>
</evidence>
<dbReference type="PANTHER" id="PTHR43265">
    <property type="entry name" value="ESTERASE ESTD"/>
    <property type="match status" value="1"/>
</dbReference>
<dbReference type="SUPFAM" id="SSF53474">
    <property type="entry name" value="alpha/beta-Hydrolases"/>
    <property type="match status" value="1"/>
</dbReference>
<evidence type="ECO:0000313" key="3">
    <source>
        <dbReference type="Proteomes" id="UP001200145"/>
    </source>
</evidence>
<evidence type="ECO:0000259" key="1">
    <source>
        <dbReference type="Pfam" id="PF12146"/>
    </source>
</evidence>
<accession>A0ABS9BKB5</accession>
<dbReference type="EMBL" id="JAKEVY010000003">
    <property type="protein sequence ID" value="MCF1715284.1"/>
    <property type="molecule type" value="Genomic_DNA"/>
</dbReference>